<dbReference type="EMBL" id="BMQB01000002">
    <property type="protein sequence ID" value="GGJ83683.1"/>
    <property type="molecule type" value="Genomic_DNA"/>
</dbReference>
<feature type="transmembrane region" description="Helical" evidence="8">
    <location>
        <begin position="92"/>
        <end position="112"/>
    </location>
</feature>
<gene>
    <name evidence="10" type="ORF">GCM10010123_11740</name>
</gene>
<proteinExistence type="inferred from homology"/>
<dbReference type="AlphaFoldDB" id="A0A8J3B7V9"/>
<dbReference type="Proteomes" id="UP000649739">
    <property type="component" value="Unassembled WGS sequence"/>
</dbReference>
<protein>
    <submittedName>
        <fullName evidence="10">DMT transporter permease</fullName>
    </submittedName>
</protein>
<accession>A0A8J3B7V9</accession>
<comment type="caution">
    <text evidence="10">The sequence shown here is derived from an EMBL/GenBank/DDBJ whole genome shotgun (WGS) entry which is preliminary data.</text>
</comment>
<evidence type="ECO:0000256" key="7">
    <source>
        <dbReference type="SAM" id="MobiDB-lite"/>
    </source>
</evidence>
<feature type="transmembrane region" description="Helical" evidence="8">
    <location>
        <begin position="231"/>
        <end position="249"/>
    </location>
</feature>
<comment type="subcellular location">
    <subcellularLocation>
        <location evidence="1">Cell membrane</location>
        <topology evidence="1">Multi-pass membrane protein</topology>
    </subcellularLocation>
</comment>
<feature type="transmembrane region" description="Helical" evidence="8">
    <location>
        <begin position="171"/>
        <end position="188"/>
    </location>
</feature>
<keyword evidence="11" id="KW-1185">Reference proteome</keyword>
<dbReference type="InterPro" id="IPR037185">
    <property type="entry name" value="EmrE-like"/>
</dbReference>
<comment type="similarity">
    <text evidence="2">Belongs to the EamA transporter family.</text>
</comment>
<feature type="transmembrane region" description="Helical" evidence="8">
    <location>
        <begin position="143"/>
        <end position="159"/>
    </location>
</feature>
<reference evidence="10" key="2">
    <citation type="submission" date="2020-09" db="EMBL/GenBank/DDBJ databases">
        <authorList>
            <person name="Sun Q."/>
            <person name="Ohkuma M."/>
        </authorList>
    </citation>
    <scope>NUCLEOTIDE SEQUENCE</scope>
    <source>
        <strain evidence="10">JCM 3090</strain>
    </source>
</reference>
<evidence type="ECO:0000256" key="8">
    <source>
        <dbReference type="SAM" id="Phobius"/>
    </source>
</evidence>
<feature type="transmembrane region" description="Helical" evidence="8">
    <location>
        <begin position="287"/>
        <end position="305"/>
    </location>
</feature>
<feature type="compositionally biased region" description="Basic and acidic residues" evidence="7">
    <location>
        <begin position="309"/>
        <end position="323"/>
    </location>
</feature>
<organism evidence="10 11">
    <name type="scientific">Pilimelia anulata</name>
    <dbReference type="NCBI Taxonomy" id="53371"/>
    <lineage>
        <taxon>Bacteria</taxon>
        <taxon>Bacillati</taxon>
        <taxon>Actinomycetota</taxon>
        <taxon>Actinomycetes</taxon>
        <taxon>Micromonosporales</taxon>
        <taxon>Micromonosporaceae</taxon>
        <taxon>Pilimelia</taxon>
    </lineage>
</organism>
<evidence type="ECO:0000256" key="3">
    <source>
        <dbReference type="ARBA" id="ARBA00022475"/>
    </source>
</evidence>
<feature type="transmembrane region" description="Helical" evidence="8">
    <location>
        <begin position="28"/>
        <end position="53"/>
    </location>
</feature>
<feature type="transmembrane region" description="Helical" evidence="8">
    <location>
        <begin position="59"/>
        <end position="80"/>
    </location>
</feature>
<sequence>MLQKRSLDRRLAAGDRGRMPNQSITGTAGASGGAVALVLGSCASLQVGAALAAQLFPSIGSTPATLLRLALAALALLAIARPRVRGWDRYQWRNVIMLGISLAAMNASFYAALSRIPLGTAVTIEFLGPLTLAAVLSRRVRDLGWVLLALAGVLLLGLGGEGPGAGGLDPVGALLALVAGVFWAAYILTGARVGAAVPGLGGLAVATAVGALVLLPVGAAGAAPAVVRPNLLLLALGIGLLASVIPYSLELSALRRLPPRVFGVLLSLEPAVAALAGWLLLGQDLGWLGVVAVAVVILASAGSTLSARRAADGPRAERADSPAREAAPARAEGPEPRPALAGCD</sequence>
<keyword evidence="4 8" id="KW-0812">Transmembrane</keyword>
<evidence type="ECO:0000313" key="10">
    <source>
        <dbReference type="EMBL" id="GGJ83683.1"/>
    </source>
</evidence>
<dbReference type="SUPFAM" id="SSF103481">
    <property type="entry name" value="Multidrug resistance efflux transporter EmrE"/>
    <property type="match status" value="2"/>
</dbReference>
<feature type="region of interest" description="Disordered" evidence="7">
    <location>
        <begin position="308"/>
        <end position="344"/>
    </location>
</feature>
<evidence type="ECO:0000256" key="6">
    <source>
        <dbReference type="ARBA" id="ARBA00023136"/>
    </source>
</evidence>
<dbReference type="PANTHER" id="PTHR42920">
    <property type="entry name" value="OS03G0707200 PROTEIN-RELATED"/>
    <property type="match status" value="1"/>
</dbReference>
<dbReference type="Pfam" id="PF00892">
    <property type="entry name" value="EamA"/>
    <property type="match status" value="1"/>
</dbReference>
<feature type="transmembrane region" description="Helical" evidence="8">
    <location>
        <begin position="118"/>
        <end position="136"/>
    </location>
</feature>
<feature type="domain" description="EamA" evidence="9">
    <location>
        <begin position="172"/>
        <end position="301"/>
    </location>
</feature>
<dbReference type="PANTHER" id="PTHR42920:SF5">
    <property type="entry name" value="EAMA DOMAIN-CONTAINING PROTEIN"/>
    <property type="match status" value="1"/>
</dbReference>
<feature type="transmembrane region" description="Helical" evidence="8">
    <location>
        <begin position="261"/>
        <end position="281"/>
    </location>
</feature>
<dbReference type="InterPro" id="IPR000620">
    <property type="entry name" value="EamA_dom"/>
</dbReference>
<name>A0A8J3B7V9_9ACTN</name>
<evidence type="ECO:0000256" key="1">
    <source>
        <dbReference type="ARBA" id="ARBA00004651"/>
    </source>
</evidence>
<evidence type="ECO:0000259" key="9">
    <source>
        <dbReference type="Pfam" id="PF00892"/>
    </source>
</evidence>
<dbReference type="GO" id="GO:0005886">
    <property type="term" value="C:plasma membrane"/>
    <property type="evidence" value="ECO:0007669"/>
    <property type="project" value="UniProtKB-SubCell"/>
</dbReference>
<keyword evidence="5 8" id="KW-1133">Transmembrane helix</keyword>
<reference evidence="10" key="1">
    <citation type="journal article" date="2014" name="Int. J. Syst. Evol. Microbiol.">
        <title>Complete genome sequence of Corynebacterium casei LMG S-19264T (=DSM 44701T), isolated from a smear-ripened cheese.</title>
        <authorList>
            <consortium name="US DOE Joint Genome Institute (JGI-PGF)"/>
            <person name="Walter F."/>
            <person name="Albersmeier A."/>
            <person name="Kalinowski J."/>
            <person name="Ruckert C."/>
        </authorList>
    </citation>
    <scope>NUCLEOTIDE SEQUENCE</scope>
    <source>
        <strain evidence="10">JCM 3090</strain>
    </source>
</reference>
<evidence type="ECO:0000256" key="2">
    <source>
        <dbReference type="ARBA" id="ARBA00007362"/>
    </source>
</evidence>
<keyword evidence="6 8" id="KW-0472">Membrane</keyword>
<evidence type="ECO:0000313" key="11">
    <source>
        <dbReference type="Proteomes" id="UP000649739"/>
    </source>
</evidence>
<dbReference type="InterPro" id="IPR051258">
    <property type="entry name" value="Diverse_Substrate_Transporter"/>
</dbReference>
<evidence type="ECO:0000256" key="5">
    <source>
        <dbReference type="ARBA" id="ARBA00022989"/>
    </source>
</evidence>
<keyword evidence="3" id="KW-1003">Cell membrane</keyword>
<feature type="transmembrane region" description="Helical" evidence="8">
    <location>
        <begin position="200"/>
        <end position="219"/>
    </location>
</feature>
<evidence type="ECO:0000256" key="4">
    <source>
        <dbReference type="ARBA" id="ARBA00022692"/>
    </source>
</evidence>